<evidence type="ECO:0000313" key="3">
    <source>
        <dbReference type="EMBL" id="TXD88064.1"/>
    </source>
</evidence>
<name>A0A5C6ZDT3_9FLAO</name>
<reference evidence="3 4" key="1">
    <citation type="submission" date="2019-08" db="EMBL/GenBank/DDBJ databases">
        <title>Genomes of Subsaximicrobium wynnwilliamsii strains.</title>
        <authorList>
            <person name="Bowman J.P."/>
        </authorList>
    </citation>
    <scope>NUCLEOTIDE SEQUENCE [LARGE SCALE GENOMIC DNA]</scope>
    <source>
        <strain evidence="3 4">2-80-2</strain>
    </source>
</reference>
<organism evidence="3 4">
    <name type="scientific">Subsaximicrobium wynnwilliamsii</name>
    <dbReference type="NCBI Taxonomy" id="291179"/>
    <lineage>
        <taxon>Bacteria</taxon>
        <taxon>Pseudomonadati</taxon>
        <taxon>Bacteroidota</taxon>
        <taxon>Flavobacteriia</taxon>
        <taxon>Flavobacteriales</taxon>
        <taxon>Flavobacteriaceae</taxon>
        <taxon>Subsaximicrobium</taxon>
    </lineage>
</organism>
<dbReference type="EMBL" id="VORO01000017">
    <property type="protein sequence ID" value="TXD88064.1"/>
    <property type="molecule type" value="Genomic_DNA"/>
</dbReference>
<dbReference type="Proteomes" id="UP000321578">
    <property type="component" value="Unassembled WGS sequence"/>
</dbReference>
<proteinExistence type="predicted"/>
<dbReference type="Gene3D" id="3.30.70.1070">
    <property type="entry name" value="Sporulation related repeat"/>
    <property type="match status" value="1"/>
</dbReference>
<accession>A0A5C6ZDT3</accession>
<keyword evidence="1" id="KW-0732">Signal</keyword>
<dbReference type="InterPro" id="IPR007730">
    <property type="entry name" value="SPOR-like_dom"/>
</dbReference>
<dbReference type="RefSeq" id="WP_147087282.1">
    <property type="nucleotide sequence ID" value="NZ_VORM01000016.1"/>
</dbReference>
<dbReference type="InterPro" id="IPR036680">
    <property type="entry name" value="SPOR-like_sf"/>
</dbReference>
<dbReference type="Pfam" id="PF05036">
    <property type="entry name" value="SPOR"/>
    <property type="match status" value="1"/>
</dbReference>
<feature type="chain" id="PRO_5022946791" evidence="1">
    <location>
        <begin position="25"/>
        <end position="126"/>
    </location>
</feature>
<dbReference type="GO" id="GO:0042834">
    <property type="term" value="F:peptidoglycan binding"/>
    <property type="evidence" value="ECO:0007669"/>
    <property type="project" value="InterPro"/>
</dbReference>
<sequence>MIYNKFKISLLALTFFAFLGNALAQQGNVTVDQHSDITKLLEYKKDVKTVNLYKIQLDFGSRAEAESLKIEFQNEFSEWPAEMVYETPNYKVWVGNFSTRLEADIALQKIKKSFTKAMVFEPKKEK</sequence>
<feature type="signal peptide" evidence="1">
    <location>
        <begin position="1"/>
        <end position="24"/>
    </location>
</feature>
<keyword evidence="4" id="KW-1185">Reference proteome</keyword>
<feature type="domain" description="SPOR" evidence="2">
    <location>
        <begin position="46"/>
        <end position="126"/>
    </location>
</feature>
<dbReference type="OrthoDB" id="2473397at2"/>
<dbReference type="SUPFAM" id="SSF110997">
    <property type="entry name" value="Sporulation related repeat"/>
    <property type="match status" value="1"/>
</dbReference>
<protein>
    <submittedName>
        <fullName evidence="3">SPOR domain-containing protein</fullName>
    </submittedName>
</protein>
<evidence type="ECO:0000256" key="1">
    <source>
        <dbReference type="SAM" id="SignalP"/>
    </source>
</evidence>
<dbReference type="AlphaFoldDB" id="A0A5C6ZDT3"/>
<evidence type="ECO:0000313" key="4">
    <source>
        <dbReference type="Proteomes" id="UP000321578"/>
    </source>
</evidence>
<evidence type="ECO:0000259" key="2">
    <source>
        <dbReference type="PROSITE" id="PS51724"/>
    </source>
</evidence>
<dbReference type="PROSITE" id="PS51724">
    <property type="entry name" value="SPOR"/>
    <property type="match status" value="1"/>
</dbReference>
<gene>
    <name evidence="3" type="ORF">ESY86_14345</name>
</gene>
<comment type="caution">
    <text evidence="3">The sequence shown here is derived from an EMBL/GenBank/DDBJ whole genome shotgun (WGS) entry which is preliminary data.</text>
</comment>